<dbReference type="AlphaFoldDB" id="A0A0S4JTE1"/>
<dbReference type="VEuPathDB" id="TriTrypDB:BSAL_41625"/>
<dbReference type="PROSITE" id="PS00061">
    <property type="entry name" value="ADH_SHORT"/>
    <property type="match status" value="1"/>
</dbReference>
<evidence type="ECO:0000256" key="2">
    <source>
        <dbReference type="ARBA" id="ARBA00023002"/>
    </source>
</evidence>
<accession>A0A0S4JTE1</accession>
<dbReference type="Proteomes" id="UP000051952">
    <property type="component" value="Unassembled WGS sequence"/>
</dbReference>
<dbReference type="SUPFAM" id="SSF51735">
    <property type="entry name" value="NAD(P)-binding Rossmann-fold domains"/>
    <property type="match status" value="1"/>
</dbReference>
<dbReference type="EMBL" id="CYKH01002133">
    <property type="protein sequence ID" value="CUG93257.1"/>
    <property type="molecule type" value="Genomic_DNA"/>
</dbReference>
<dbReference type="PANTHER" id="PTHR43639">
    <property type="entry name" value="OXIDOREDUCTASE, SHORT-CHAIN DEHYDROGENASE/REDUCTASE FAMILY (AFU_ORTHOLOGUE AFUA_5G02870)"/>
    <property type="match status" value="1"/>
</dbReference>
<dbReference type="GO" id="GO:0016491">
    <property type="term" value="F:oxidoreductase activity"/>
    <property type="evidence" value="ECO:0007669"/>
    <property type="project" value="UniProtKB-KW"/>
</dbReference>
<dbReference type="InterPro" id="IPR020904">
    <property type="entry name" value="Sc_DH/Rdtase_CS"/>
</dbReference>
<dbReference type="InterPro" id="IPR002347">
    <property type="entry name" value="SDR_fam"/>
</dbReference>
<dbReference type="PRINTS" id="PR00081">
    <property type="entry name" value="GDHRDH"/>
</dbReference>
<organism evidence="3 4">
    <name type="scientific">Bodo saltans</name>
    <name type="common">Flagellated protozoan</name>
    <dbReference type="NCBI Taxonomy" id="75058"/>
    <lineage>
        <taxon>Eukaryota</taxon>
        <taxon>Discoba</taxon>
        <taxon>Euglenozoa</taxon>
        <taxon>Kinetoplastea</taxon>
        <taxon>Metakinetoplastina</taxon>
        <taxon>Eubodonida</taxon>
        <taxon>Bodonidae</taxon>
        <taxon>Bodo</taxon>
    </lineage>
</organism>
<dbReference type="OMA" id="RSHVICP"/>
<evidence type="ECO:0000313" key="3">
    <source>
        <dbReference type="EMBL" id="CUG93257.1"/>
    </source>
</evidence>
<proteinExistence type="inferred from homology"/>
<keyword evidence="4" id="KW-1185">Reference proteome</keyword>
<dbReference type="PRINTS" id="PR00080">
    <property type="entry name" value="SDRFAMILY"/>
</dbReference>
<keyword evidence="2" id="KW-0560">Oxidoreductase</keyword>
<dbReference type="InterPro" id="IPR036291">
    <property type="entry name" value="NAD(P)-bd_dom_sf"/>
</dbReference>
<evidence type="ECO:0000256" key="1">
    <source>
        <dbReference type="ARBA" id="ARBA00006484"/>
    </source>
</evidence>
<protein>
    <submittedName>
        <fullName evidence="3">Short chain dehydrogenase, putative</fullName>
    </submittedName>
</protein>
<reference evidence="4" key="1">
    <citation type="submission" date="2015-09" db="EMBL/GenBank/DDBJ databases">
        <authorList>
            <consortium name="Pathogen Informatics"/>
        </authorList>
    </citation>
    <scope>NUCLEOTIDE SEQUENCE [LARGE SCALE GENOMIC DNA]</scope>
    <source>
        <strain evidence="4">Lake Konstanz</strain>
    </source>
</reference>
<dbReference type="Gene3D" id="3.40.50.720">
    <property type="entry name" value="NAD(P)-binding Rossmann-like Domain"/>
    <property type="match status" value="1"/>
</dbReference>
<sequence length="255" mass="27039">MKVALITGGAQGVGRGIALHLLRLREPTYNVVVVDRDQAGIDDFLAIVNREGIAATKVAAQLRDVSKQASAQETIKEIRNQFGRLDLLVNNAGGGGLGTALEDVTEEQWNNVLNSNLSSTFFFSQAAAPLLTSAKGSIVNISSTRAVMSEPNSFPYSAAKGGVEGLTHSLACSLAGKVNVNCLRLGWIDVSGEEFGPGRIQQLLSEKDHSQHFSGRVGTASNVAEAVVFLSNAQFVCGEVLTIDGGMTRKMIYSE</sequence>
<gene>
    <name evidence="3" type="ORF">BSAL_41625</name>
</gene>
<dbReference type="Pfam" id="PF13561">
    <property type="entry name" value="adh_short_C2"/>
    <property type="match status" value="1"/>
</dbReference>
<name>A0A0S4JTE1_BODSA</name>
<dbReference type="OrthoDB" id="47007at2759"/>
<dbReference type="PANTHER" id="PTHR43639:SF1">
    <property type="entry name" value="SHORT-CHAIN DEHYDROGENASE_REDUCTASE FAMILY PROTEIN"/>
    <property type="match status" value="1"/>
</dbReference>
<evidence type="ECO:0000313" key="4">
    <source>
        <dbReference type="Proteomes" id="UP000051952"/>
    </source>
</evidence>
<comment type="similarity">
    <text evidence="1">Belongs to the short-chain dehydrogenases/reductases (SDR) family.</text>
</comment>
<dbReference type="FunFam" id="3.40.50.720:FF:000084">
    <property type="entry name" value="Short-chain dehydrogenase reductase"/>
    <property type="match status" value="1"/>
</dbReference>